<feature type="transmembrane region" description="Helical" evidence="1">
    <location>
        <begin position="146"/>
        <end position="165"/>
    </location>
</feature>
<name>A0ABN9XC86_9DINO</name>
<accession>A0ABN9XC86</accession>
<keyword evidence="1" id="KW-0812">Transmembrane</keyword>
<keyword evidence="1" id="KW-0472">Membrane</keyword>
<gene>
    <name evidence="2" type="ORF">PCOR1329_LOCUS74275</name>
</gene>
<organism evidence="2 3">
    <name type="scientific">Prorocentrum cordatum</name>
    <dbReference type="NCBI Taxonomy" id="2364126"/>
    <lineage>
        <taxon>Eukaryota</taxon>
        <taxon>Sar</taxon>
        <taxon>Alveolata</taxon>
        <taxon>Dinophyceae</taxon>
        <taxon>Prorocentrales</taxon>
        <taxon>Prorocentraceae</taxon>
        <taxon>Prorocentrum</taxon>
    </lineage>
</organism>
<evidence type="ECO:0000313" key="3">
    <source>
        <dbReference type="Proteomes" id="UP001189429"/>
    </source>
</evidence>
<keyword evidence="1" id="KW-1133">Transmembrane helix</keyword>
<feature type="transmembrane region" description="Helical" evidence="1">
    <location>
        <begin position="40"/>
        <end position="60"/>
    </location>
</feature>
<evidence type="ECO:0008006" key="4">
    <source>
        <dbReference type="Google" id="ProtNLM"/>
    </source>
</evidence>
<feature type="transmembrane region" description="Helical" evidence="1">
    <location>
        <begin position="94"/>
        <end position="113"/>
    </location>
</feature>
<protein>
    <recommendedName>
        <fullName evidence="4">Transmembrane protein</fullName>
    </recommendedName>
</protein>
<dbReference type="EMBL" id="CAUYUJ010020059">
    <property type="protein sequence ID" value="CAK0895561.1"/>
    <property type="molecule type" value="Genomic_DNA"/>
</dbReference>
<proteinExistence type="predicted"/>
<reference evidence="2" key="1">
    <citation type="submission" date="2023-10" db="EMBL/GenBank/DDBJ databases">
        <authorList>
            <person name="Chen Y."/>
            <person name="Shah S."/>
            <person name="Dougan E. K."/>
            <person name="Thang M."/>
            <person name="Chan C."/>
        </authorList>
    </citation>
    <scope>NUCLEOTIDE SEQUENCE [LARGE SCALE GENOMIC DNA]</scope>
</reference>
<evidence type="ECO:0000256" key="1">
    <source>
        <dbReference type="SAM" id="Phobius"/>
    </source>
</evidence>
<dbReference type="Proteomes" id="UP001189429">
    <property type="component" value="Unassembled WGS sequence"/>
</dbReference>
<keyword evidence="3" id="KW-1185">Reference proteome</keyword>
<evidence type="ECO:0000313" key="2">
    <source>
        <dbReference type="EMBL" id="CAK0895561.1"/>
    </source>
</evidence>
<feature type="transmembrane region" description="Helical" evidence="1">
    <location>
        <begin position="12"/>
        <end position="28"/>
    </location>
</feature>
<feature type="transmembrane region" description="Helical" evidence="1">
    <location>
        <begin position="120"/>
        <end position="140"/>
    </location>
</feature>
<feature type="transmembrane region" description="Helical" evidence="1">
    <location>
        <begin position="217"/>
        <end position="243"/>
    </location>
</feature>
<feature type="transmembrane region" description="Helical" evidence="1">
    <location>
        <begin position="249"/>
        <end position="273"/>
    </location>
</feature>
<feature type="transmembrane region" description="Helical" evidence="1">
    <location>
        <begin position="373"/>
        <end position="394"/>
    </location>
</feature>
<comment type="caution">
    <text evidence="2">The sequence shown here is derived from an EMBL/GenBank/DDBJ whole genome shotgun (WGS) entry which is preliminary data.</text>
</comment>
<sequence>MFVPDDERAALPMMFLLFVMWGSWPACRKMGGSGNIEFEMAYVLTQCLVVFILCATLGMIPAEDAEHFDGALLTEFFAAELQQKPVSLLLTARWRILAGSSLCIGDFVMACAIDLLGISIACPIGFGIPLVFGSGITYIIEPKADIMLLFPGIVLNICGMLFDTVSHTKRIDRNLESTVHEPGACIPATGAPDCKPEESGIGDSFDKKMTIATSRKWTSLLVPVFGGICLAATVPICTVAGSLGNLDPYIITAAFMAGQLMTLLPMLTCYVTLVKPELGTVSKCVPSVIIAQFIDSLRKSPRSSCWNAMAGICTGSGWWLFQVGTPVVSRAVGFSIGCSGTLIGPYPPRCLMARQIFYGVVIFREFHGQPCQAKLYCGIATCFFLTAIVLMTIASL</sequence>